<dbReference type="EMBL" id="SOAU01000001">
    <property type="protein sequence ID" value="TDT16420.1"/>
    <property type="molecule type" value="Genomic_DNA"/>
</dbReference>
<dbReference type="AlphaFoldDB" id="A0A4R7HZX4"/>
<keyword evidence="9" id="KW-1185">Reference proteome</keyword>
<evidence type="ECO:0000313" key="8">
    <source>
        <dbReference type="EMBL" id="TDT16420.1"/>
    </source>
</evidence>
<dbReference type="GO" id="GO:0031515">
    <property type="term" value="C:tRNA (m1A) methyltransferase complex"/>
    <property type="evidence" value="ECO:0007669"/>
    <property type="project" value="UniProtKB-UniRule"/>
</dbReference>
<evidence type="ECO:0000256" key="6">
    <source>
        <dbReference type="PIRSR" id="PIRSR017269-1"/>
    </source>
</evidence>
<dbReference type="PANTHER" id="PTHR12133:SF1">
    <property type="entry name" value="TRNA (ADENINE(58)-N(1))-METHYLTRANSFERASE, MITOCHONDRIAL"/>
    <property type="match status" value="1"/>
</dbReference>
<comment type="function">
    <text evidence="5">Catalyzes the S-adenosyl-L-methionine-dependent formation of N(1)-methyladenine at position 58 (m1A58) in tRNA.</text>
</comment>
<dbReference type="Gene3D" id="3.40.50.150">
    <property type="entry name" value="Vaccinia Virus protein VP39"/>
    <property type="match status" value="1"/>
</dbReference>
<keyword evidence="2 5" id="KW-0808">Transferase</keyword>
<gene>
    <name evidence="8" type="ORF">BDK89_2010</name>
</gene>
<dbReference type="Gene3D" id="3.10.330.20">
    <property type="match status" value="1"/>
</dbReference>
<dbReference type="InterPro" id="IPR049470">
    <property type="entry name" value="TRM61_C"/>
</dbReference>
<evidence type="ECO:0000256" key="1">
    <source>
        <dbReference type="ARBA" id="ARBA00022603"/>
    </source>
</evidence>
<sequence>MQALAAGDRVMLLDAKKRRYLVTLLAGGEFHTHAGFVPHDDIIGQGDGAVVKSTKGAEYTVLRPTLEDYVLEMPRGAQVIYPKDLATICMLADIGPGMRVFETGVGSGAMSMTMLRYGADIVGFEVREDFAKRAIANVREFMGEGVLDRYDVHIADSYEGIGEEHGTFDRAVLDLPEPWQVIPHLEQRLHPGAVVVAYTPSIVQAQQVRECFRGKWIDARTIEVLHRGWKIDGQAVRPDHRMVAHTAFLSVARFLGMENRAMRTDPKVERLGGERPRR</sequence>
<dbReference type="PROSITE" id="PS51620">
    <property type="entry name" value="SAM_TRM61"/>
    <property type="match status" value="1"/>
</dbReference>
<dbReference type="Pfam" id="PF08704">
    <property type="entry name" value="GCD14"/>
    <property type="match status" value="1"/>
</dbReference>
<dbReference type="PIRSF" id="PIRSF017269">
    <property type="entry name" value="GCD14"/>
    <property type="match status" value="1"/>
</dbReference>
<comment type="similarity">
    <text evidence="5">Belongs to the class I-like SAM-binding methyltransferase superfamily. TRM61 family.</text>
</comment>
<dbReference type="FunFam" id="3.10.330.20:FF:000003">
    <property type="entry name" value="tRNA (Adenine(58)-N(1))-methyltransferase, mitochondrial isoform X1"/>
    <property type="match status" value="1"/>
</dbReference>
<dbReference type="InterPro" id="IPR014816">
    <property type="entry name" value="tRNA_MeTrfase_Gcd14"/>
</dbReference>
<feature type="binding site" evidence="6">
    <location>
        <position position="151"/>
    </location>
    <ligand>
        <name>S-adenosyl-L-methionine</name>
        <dbReference type="ChEBI" id="CHEBI:59789"/>
    </ligand>
</feature>
<comment type="caution">
    <text evidence="8">The sequence shown here is derived from an EMBL/GenBank/DDBJ whole genome shotgun (WGS) entry which is preliminary data.</text>
</comment>
<dbReference type="Pfam" id="PF14801">
    <property type="entry name" value="TrmI-like_N"/>
    <property type="match status" value="1"/>
</dbReference>
<keyword evidence="4 5" id="KW-0819">tRNA processing</keyword>
<keyword evidence="3 5" id="KW-0949">S-adenosyl-L-methionine</keyword>
<protein>
    <recommendedName>
        <fullName evidence="5">tRNA (adenine(58)-N(1))-methyltransferase TrmI</fullName>
        <ecNumber evidence="5">2.1.1.220</ecNumber>
    </recommendedName>
</protein>
<feature type="binding site" evidence="6">
    <location>
        <position position="125"/>
    </location>
    <ligand>
        <name>S-adenosyl-L-methionine</name>
        <dbReference type="ChEBI" id="CHEBI:59789"/>
    </ligand>
</feature>
<comment type="catalytic activity">
    <reaction evidence="5">
        <text>adenosine(58) in tRNA + S-adenosyl-L-methionine = N(1)-methyladenosine(58) in tRNA + S-adenosyl-L-homocysteine + H(+)</text>
        <dbReference type="Rhea" id="RHEA:43152"/>
        <dbReference type="Rhea" id="RHEA-COMP:10365"/>
        <dbReference type="Rhea" id="RHEA-COMP:10366"/>
        <dbReference type="ChEBI" id="CHEBI:15378"/>
        <dbReference type="ChEBI" id="CHEBI:57856"/>
        <dbReference type="ChEBI" id="CHEBI:59789"/>
        <dbReference type="ChEBI" id="CHEBI:74411"/>
        <dbReference type="ChEBI" id="CHEBI:74491"/>
        <dbReference type="EC" id="2.1.1.220"/>
    </reaction>
</comment>
<dbReference type="Proteomes" id="UP000294558">
    <property type="component" value="Unassembled WGS sequence"/>
</dbReference>
<dbReference type="InterPro" id="IPR029063">
    <property type="entry name" value="SAM-dependent_MTases_sf"/>
</dbReference>
<evidence type="ECO:0000313" key="9">
    <source>
        <dbReference type="Proteomes" id="UP000294558"/>
    </source>
</evidence>
<dbReference type="RefSeq" id="WP_133868802.1">
    <property type="nucleotide sequence ID" value="NZ_JAVJPS010000003.1"/>
</dbReference>
<evidence type="ECO:0000256" key="5">
    <source>
        <dbReference type="PIRNR" id="PIRNR017269"/>
    </source>
</evidence>
<dbReference type="EC" id="2.1.1.220" evidence="5"/>
<dbReference type="SUPFAM" id="SSF53335">
    <property type="entry name" value="S-adenosyl-L-methionine-dependent methyltransferases"/>
    <property type="match status" value="1"/>
</dbReference>
<feature type="binding site" evidence="6">
    <location>
        <position position="174"/>
    </location>
    <ligand>
        <name>S-adenosyl-L-methionine</name>
        <dbReference type="ChEBI" id="CHEBI:59789"/>
    </ligand>
</feature>
<name>A0A4R7HZX4_9ACTN</name>
<reference evidence="8 9" key="1">
    <citation type="submission" date="2019-03" db="EMBL/GenBank/DDBJ databases">
        <title>Sequencing the genomes of 1000 actinobacteria strains.</title>
        <authorList>
            <person name="Klenk H.-P."/>
        </authorList>
    </citation>
    <scope>NUCLEOTIDE SEQUENCE [LARGE SCALE GENOMIC DNA]</scope>
    <source>
        <strain evidence="8 9">DSM 18936</strain>
    </source>
</reference>
<proteinExistence type="inferred from homology"/>
<evidence type="ECO:0000256" key="4">
    <source>
        <dbReference type="ARBA" id="ARBA00022694"/>
    </source>
</evidence>
<keyword evidence="1 5" id="KW-0489">Methyltransferase</keyword>
<organism evidence="8 9">
    <name type="scientific">Ilumatobacter fluminis</name>
    <dbReference type="NCBI Taxonomy" id="467091"/>
    <lineage>
        <taxon>Bacteria</taxon>
        <taxon>Bacillati</taxon>
        <taxon>Actinomycetota</taxon>
        <taxon>Acidimicrobiia</taxon>
        <taxon>Acidimicrobiales</taxon>
        <taxon>Ilumatobacteraceae</taxon>
        <taxon>Ilumatobacter</taxon>
    </lineage>
</organism>
<dbReference type="OrthoDB" id="9781391at2"/>
<dbReference type="GO" id="GO:0160107">
    <property type="term" value="F:tRNA (adenine(58)-N1)-methyltransferase activity"/>
    <property type="evidence" value="ECO:0007669"/>
    <property type="project" value="UniProtKB-EC"/>
</dbReference>
<dbReference type="CDD" id="cd02440">
    <property type="entry name" value="AdoMet_MTases"/>
    <property type="match status" value="1"/>
</dbReference>
<dbReference type="GO" id="GO:0030488">
    <property type="term" value="P:tRNA methylation"/>
    <property type="evidence" value="ECO:0007669"/>
    <property type="project" value="InterPro"/>
</dbReference>
<evidence type="ECO:0000256" key="2">
    <source>
        <dbReference type="ARBA" id="ARBA00022679"/>
    </source>
</evidence>
<evidence type="ECO:0000259" key="7">
    <source>
        <dbReference type="Pfam" id="PF08704"/>
    </source>
</evidence>
<feature type="domain" description="tRNA (adenine(58)-N(1))-methyltransferase catalytic subunit TRM61 C-terminal" evidence="7">
    <location>
        <begin position="61"/>
        <end position="237"/>
    </location>
</feature>
<dbReference type="PANTHER" id="PTHR12133">
    <property type="entry name" value="TRNA (ADENINE(58)-N(1))-METHYLTRANSFERASE"/>
    <property type="match status" value="1"/>
</dbReference>
<evidence type="ECO:0000256" key="3">
    <source>
        <dbReference type="ARBA" id="ARBA00022691"/>
    </source>
</evidence>
<accession>A0A4R7HZX4</accession>
<comment type="subunit">
    <text evidence="5">Homotetramer composed of a dimer of dimers.</text>
</comment>